<evidence type="ECO:0000313" key="2">
    <source>
        <dbReference type="EMBL" id="GFH07307.1"/>
    </source>
</evidence>
<evidence type="ECO:0000256" key="1">
    <source>
        <dbReference type="SAM" id="MobiDB-lite"/>
    </source>
</evidence>
<feature type="region of interest" description="Disordered" evidence="1">
    <location>
        <begin position="52"/>
        <end position="77"/>
    </location>
</feature>
<accession>A0A699YAV0</accession>
<proteinExistence type="predicted"/>
<organism evidence="2 3">
    <name type="scientific">Haematococcus lacustris</name>
    <name type="common">Green alga</name>
    <name type="synonym">Haematococcus pluvialis</name>
    <dbReference type="NCBI Taxonomy" id="44745"/>
    <lineage>
        <taxon>Eukaryota</taxon>
        <taxon>Viridiplantae</taxon>
        <taxon>Chlorophyta</taxon>
        <taxon>core chlorophytes</taxon>
        <taxon>Chlorophyceae</taxon>
        <taxon>CS clade</taxon>
        <taxon>Chlamydomonadales</taxon>
        <taxon>Haematococcaceae</taxon>
        <taxon>Haematococcus</taxon>
    </lineage>
</organism>
<gene>
    <name evidence="2" type="ORF">HaLaN_02090</name>
</gene>
<feature type="compositionally biased region" description="Low complexity" evidence="1">
    <location>
        <begin position="61"/>
        <end position="77"/>
    </location>
</feature>
<feature type="non-terminal residue" evidence="2">
    <location>
        <position position="77"/>
    </location>
</feature>
<dbReference type="Proteomes" id="UP000485058">
    <property type="component" value="Unassembled WGS sequence"/>
</dbReference>
<protein>
    <submittedName>
        <fullName evidence="2">TGc domain-containing protein</fullName>
    </submittedName>
</protein>
<feature type="non-terminal residue" evidence="2">
    <location>
        <position position="1"/>
    </location>
</feature>
<comment type="caution">
    <text evidence="2">The sequence shown here is derived from an EMBL/GenBank/DDBJ whole genome shotgun (WGS) entry which is preliminary data.</text>
</comment>
<reference evidence="2 3" key="1">
    <citation type="submission" date="2020-02" db="EMBL/GenBank/DDBJ databases">
        <title>Draft genome sequence of Haematococcus lacustris strain NIES-144.</title>
        <authorList>
            <person name="Morimoto D."/>
            <person name="Nakagawa S."/>
            <person name="Yoshida T."/>
            <person name="Sawayama S."/>
        </authorList>
    </citation>
    <scope>NUCLEOTIDE SEQUENCE [LARGE SCALE GENOMIC DNA]</scope>
    <source>
        <strain evidence="2 3">NIES-144</strain>
    </source>
</reference>
<evidence type="ECO:0000313" key="3">
    <source>
        <dbReference type="Proteomes" id="UP000485058"/>
    </source>
</evidence>
<keyword evidence="3" id="KW-1185">Reference proteome</keyword>
<sequence length="77" mass="8650">MCSANDSPERDPASWEVLGRRVGTGQEGGEWVKLDDQADVGFTSRHQLRTFRLEDTQHSTGQAGWRRQQQQGAYEGS</sequence>
<dbReference type="AlphaFoldDB" id="A0A699YAV0"/>
<dbReference type="EMBL" id="BLLF01000087">
    <property type="protein sequence ID" value="GFH07307.1"/>
    <property type="molecule type" value="Genomic_DNA"/>
</dbReference>
<name>A0A699YAV0_HAELA</name>